<dbReference type="EMBL" id="FNAH01000002">
    <property type="protein sequence ID" value="SDD77219.1"/>
    <property type="molecule type" value="Genomic_DNA"/>
</dbReference>
<proteinExistence type="predicted"/>
<organism evidence="3 4">
    <name type="scientific">Paracoccus isoporae</name>
    <dbReference type="NCBI Taxonomy" id="591205"/>
    <lineage>
        <taxon>Bacteria</taxon>
        <taxon>Pseudomonadati</taxon>
        <taxon>Pseudomonadota</taxon>
        <taxon>Alphaproteobacteria</taxon>
        <taxon>Rhodobacterales</taxon>
        <taxon>Paracoccaceae</taxon>
        <taxon>Paracoccus</taxon>
    </lineage>
</organism>
<evidence type="ECO:0000256" key="1">
    <source>
        <dbReference type="SAM" id="MobiDB-lite"/>
    </source>
</evidence>
<dbReference type="STRING" id="591205.SAMN05421538_102396"/>
<dbReference type="RefSeq" id="WP_090521598.1">
    <property type="nucleotide sequence ID" value="NZ_FNAH01000002.1"/>
</dbReference>
<keyword evidence="2" id="KW-0472">Membrane</keyword>
<feature type="compositionally biased region" description="Basic and acidic residues" evidence="1">
    <location>
        <begin position="78"/>
        <end position="87"/>
    </location>
</feature>
<evidence type="ECO:0000313" key="4">
    <source>
        <dbReference type="Proteomes" id="UP000199344"/>
    </source>
</evidence>
<reference evidence="3 4" key="1">
    <citation type="submission" date="2016-10" db="EMBL/GenBank/DDBJ databases">
        <authorList>
            <person name="de Groot N.N."/>
        </authorList>
    </citation>
    <scope>NUCLEOTIDE SEQUENCE [LARGE SCALE GENOMIC DNA]</scope>
    <source>
        <strain evidence="3 4">DSM 22220</strain>
    </source>
</reference>
<accession>A0A1G6XG73</accession>
<name>A0A1G6XG73_9RHOB</name>
<keyword evidence="4" id="KW-1185">Reference proteome</keyword>
<feature type="transmembrane region" description="Helical" evidence="2">
    <location>
        <begin position="32"/>
        <end position="50"/>
    </location>
</feature>
<dbReference type="Proteomes" id="UP000199344">
    <property type="component" value="Unassembled WGS sequence"/>
</dbReference>
<dbReference type="AlphaFoldDB" id="A0A1G6XG73"/>
<sequence length="94" mass="9659">MPVTAKVLLLGYGAALIAAALAWPMAGFWPAVLIFWIGGAVATLIAAAILTSRRRAGREAGGGLASSRPERGGAAADPRAEAHEAAQPRRASRR</sequence>
<evidence type="ECO:0000313" key="3">
    <source>
        <dbReference type="EMBL" id="SDD77219.1"/>
    </source>
</evidence>
<keyword evidence="2" id="KW-0812">Transmembrane</keyword>
<protein>
    <submittedName>
        <fullName evidence="3">Uncharacterized protein</fullName>
    </submittedName>
</protein>
<keyword evidence="2" id="KW-1133">Transmembrane helix</keyword>
<evidence type="ECO:0000256" key="2">
    <source>
        <dbReference type="SAM" id="Phobius"/>
    </source>
</evidence>
<feature type="region of interest" description="Disordered" evidence="1">
    <location>
        <begin position="59"/>
        <end position="94"/>
    </location>
</feature>
<gene>
    <name evidence="3" type="ORF">SAMN05421538_102396</name>
</gene>